<dbReference type="InterPro" id="IPR027267">
    <property type="entry name" value="AH/BAR_dom_sf"/>
</dbReference>
<feature type="region of interest" description="Disordered" evidence="2">
    <location>
        <begin position="406"/>
        <end position="432"/>
    </location>
</feature>
<dbReference type="Pfam" id="PF00611">
    <property type="entry name" value="FCH"/>
    <property type="match status" value="1"/>
</dbReference>
<evidence type="ECO:0000256" key="2">
    <source>
        <dbReference type="SAM" id="MobiDB-lite"/>
    </source>
</evidence>
<dbReference type="PANTHER" id="PTHR23065">
    <property type="entry name" value="PROLINE-SERINE-THREONINE PHOSPHATASE INTERACTING PROTEIN 1"/>
    <property type="match status" value="1"/>
</dbReference>
<evidence type="ECO:0000259" key="3">
    <source>
        <dbReference type="PROSITE" id="PS51072"/>
    </source>
</evidence>
<feature type="region of interest" description="Disordered" evidence="2">
    <location>
        <begin position="247"/>
        <end position="393"/>
    </location>
</feature>
<keyword evidence="5" id="KW-1185">Reference proteome</keyword>
<comment type="caution">
    <text evidence="4">The sequence shown here is derived from an EMBL/GenBank/DDBJ whole genome shotgun (WGS) entry which is preliminary data.</text>
</comment>
<protein>
    <submittedName>
        <fullName evidence="4">Muniscin C-terminal mu homology domain-containing protein</fullName>
    </submittedName>
</protein>
<feature type="domain" description="MHD" evidence="3">
    <location>
        <begin position="540"/>
        <end position="776"/>
    </location>
</feature>
<feature type="compositionally biased region" description="Polar residues" evidence="2">
    <location>
        <begin position="262"/>
        <end position="309"/>
    </location>
</feature>
<dbReference type="Proteomes" id="UP001448207">
    <property type="component" value="Unassembled WGS sequence"/>
</dbReference>
<dbReference type="Pfam" id="PF10291">
    <property type="entry name" value="muHD"/>
    <property type="match status" value="1"/>
</dbReference>
<accession>A0ABR3AGU8</accession>
<name>A0ABR3AGU8_PHYBL</name>
<dbReference type="Gene3D" id="1.20.1270.60">
    <property type="entry name" value="Arfaptin homology (AH) domain/BAR domain"/>
    <property type="match status" value="1"/>
</dbReference>
<dbReference type="SUPFAM" id="SSF49447">
    <property type="entry name" value="Second domain of Mu2 adaptin subunit (ap50) of ap2 adaptor"/>
    <property type="match status" value="1"/>
</dbReference>
<dbReference type="EMBL" id="JBCLYO010000044">
    <property type="protein sequence ID" value="KAL0074228.1"/>
    <property type="molecule type" value="Genomic_DNA"/>
</dbReference>
<dbReference type="InterPro" id="IPR001060">
    <property type="entry name" value="FCH_dom"/>
</dbReference>
<evidence type="ECO:0000313" key="5">
    <source>
        <dbReference type="Proteomes" id="UP001448207"/>
    </source>
</evidence>
<evidence type="ECO:0000313" key="4">
    <source>
        <dbReference type="EMBL" id="KAL0074228.1"/>
    </source>
</evidence>
<dbReference type="PANTHER" id="PTHR23065:SF54">
    <property type="entry name" value="SUPPRESSOR OF YEAST PROFILIN DELETION"/>
    <property type="match status" value="1"/>
</dbReference>
<dbReference type="InterPro" id="IPR018808">
    <property type="entry name" value="Muniscin_C"/>
</dbReference>
<organism evidence="4 5">
    <name type="scientific">Phycomyces blakesleeanus</name>
    <dbReference type="NCBI Taxonomy" id="4837"/>
    <lineage>
        <taxon>Eukaryota</taxon>
        <taxon>Fungi</taxon>
        <taxon>Fungi incertae sedis</taxon>
        <taxon>Mucoromycota</taxon>
        <taxon>Mucoromycotina</taxon>
        <taxon>Mucoromycetes</taxon>
        <taxon>Mucorales</taxon>
        <taxon>Phycomycetaceae</taxon>
        <taxon>Phycomyces</taxon>
    </lineage>
</organism>
<gene>
    <name evidence="4" type="ORF">J3Q64DRAFT_1778632</name>
</gene>
<dbReference type="InterPro" id="IPR036168">
    <property type="entry name" value="AP2_Mu_C_sf"/>
</dbReference>
<sequence>MANEATPYLSAFLTERPRDGIDMIQSRIRSSLKLNEELAEYFRERAHAEDLYAKSLVKLSKKLFISDKSALGHLTPIWEMLSNEVTEVSTIHAVMSFKITEEVERPLRSSMQQDPDYATVRSMDSQFQKISRDYDERQLKMIKHKKTAEKTRKPEAEAKLAESTRAIEDIRAEWLRSGRDYVLKHQAVDEHRIYNLKNAIQSFESLQTNQLLKRVELAGHVAEAASQFKVEDEVTAFCNASPTVSFSGEMHGQPQPLPQFHSLPQSQSQPKFQPHSRSISLESGHQELPTSGSDNSLHVRSKKTFSTFISIRRKPKQENGYISTDSVHPPHTSDTQEVHDNASFFSSAMNSDIPEQDNNPDSSNNPASPTSITPPSAQKSQSTTSSMNNSTPLPRVVVDAEGYTIPPPDRAAWPEIGSLKDDDIGSDGESTFGNQRINIEIKNEKIEQEDNQHATEALSRVRSILKENQSTISKRPRGRRENMRSVMLNPSAEGHSDLMAHKNLTEDGFKTIREEEQAPEIIEVPVSPFGDVELPQLEQLPRIKVHITETIHAMFQGGQVVKSEVWGDVSIVYEGPIESASPICFKLLNANQLDQIAPNDNYVTLYQDSPDVFQINTEMFRLAGASAVNCLKYRMRHDIQVPLVIKPMWKCDDEQTRLLVKYQNKQNQTLQNIFFLTTVTGQVQTAQSIPAGQWMVEQQKMVWPMGDLETNDEQVLKAKFVTSQKGAPQPIAVRFEWHDHLVSLVNVETGENTHHVLWVSVQEVKKTVRAGKYIAEVV</sequence>
<reference evidence="4 5" key="1">
    <citation type="submission" date="2024-04" db="EMBL/GenBank/DDBJ databases">
        <title>Symmetric and asymmetric DNA N6-adenine methylation regulates different biological responses in Mucorales.</title>
        <authorList>
            <consortium name="Lawrence Berkeley National Laboratory"/>
            <person name="Lax C."/>
            <person name="Mondo S.J."/>
            <person name="Osorio-Concepcion M."/>
            <person name="Muszewska A."/>
            <person name="Corrochano-Luque M."/>
            <person name="Gutierrez G."/>
            <person name="Riley R."/>
            <person name="Lipzen A."/>
            <person name="Guo J."/>
            <person name="Hundley H."/>
            <person name="Amirebrahimi M."/>
            <person name="Ng V."/>
            <person name="Lorenzo-Gutierrez D."/>
            <person name="Binder U."/>
            <person name="Yang J."/>
            <person name="Song Y."/>
            <person name="Canovas D."/>
            <person name="Navarro E."/>
            <person name="Freitag M."/>
            <person name="Gabaldon T."/>
            <person name="Grigoriev I.V."/>
            <person name="Corrochano L.M."/>
            <person name="Nicolas F.E."/>
            <person name="Garre V."/>
        </authorList>
    </citation>
    <scope>NUCLEOTIDE SEQUENCE [LARGE SCALE GENOMIC DNA]</scope>
    <source>
        <strain evidence="4 5">L51</strain>
    </source>
</reference>
<keyword evidence="1" id="KW-0254">Endocytosis</keyword>
<dbReference type="SMART" id="SM00055">
    <property type="entry name" value="FCH"/>
    <property type="match status" value="1"/>
</dbReference>
<proteinExistence type="predicted"/>
<dbReference type="SUPFAM" id="SSF103657">
    <property type="entry name" value="BAR/IMD domain-like"/>
    <property type="match status" value="1"/>
</dbReference>
<evidence type="ECO:0000256" key="1">
    <source>
        <dbReference type="ARBA" id="ARBA00022583"/>
    </source>
</evidence>
<dbReference type="InterPro" id="IPR028565">
    <property type="entry name" value="MHD"/>
</dbReference>
<feature type="compositionally biased region" description="Low complexity" evidence="2">
    <location>
        <begin position="356"/>
        <end position="391"/>
    </location>
</feature>
<dbReference type="PROSITE" id="PS51072">
    <property type="entry name" value="MHD"/>
    <property type="match status" value="1"/>
</dbReference>